<evidence type="ECO:0000256" key="7">
    <source>
        <dbReference type="ARBA" id="ARBA00031934"/>
    </source>
</evidence>
<feature type="signal peptide" evidence="9">
    <location>
        <begin position="1"/>
        <end position="18"/>
    </location>
</feature>
<evidence type="ECO:0000256" key="3">
    <source>
        <dbReference type="ARBA" id="ARBA00022729"/>
    </source>
</evidence>
<dbReference type="Gene3D" id="3.40.50.1820">
    <property type="entry name" value="alpha/beta hydrolase"/>
    <property type="match status" value="2"/>
</dbReference>
<evidence type="ECO:0000256" key="8">
    <source>
        <dbReference type="SAM" id="MobiDB-lite"/>
    </source>
</evidence>
<evidence type="ECO:0000256" key="2">
    <source>
        <dbReference type="ARBA" id="ARBA00014212"/>
    </source>
</evidence>
<keyword evidence="3 9" id="KW-0732">Signal</keyword>
<evidence type="ECO:0000256" key="9">
    <source>
        <dbReference type="SAM" id="SignalP"/>
    </source>
</evidence>
<dbReference type="EMBL" id="RBNI01016481">
    <property type="protein sequence ID" value="RUP08314.1"/>
    <property type="molecule type" value="Genomic_DNA"/>
</dbReference>
<gene>
    <name evidence="10" type="ORF">BC936DRAFT_140138</name>
</gene>
<dbReference type="SUPFAM" id="SSF53474">
    <property type="entry name" value="alpha/beta-Hydrolases"/>
    <property type="match status" value="2"/>
</dbReference>
<feature type="region of interest" description="Disordered" evidence="8">
    <location>
        <begin position="179"/>
        <end position="202"/>
    </location>
</feature>
<evidence type="ECO:0000256" key="5">
    <source>
        <dbReference type="ARBA" id="ARBA00023157"/>
    </source>
</evidence>
<name>A0A433B057_9FUNG</name>
<evidence type="ECO:0000313" key="11">
    <source>
        <dbReference type="Proteomes" id="UP000268093"/>
    </source>
</evidence>
<organism evidence="10 11">
    <name type="scientific">Jimgerdemannia flammicorona</name>
    <dbReference type="NCBI Taxonomy" id="994334"/>
    <lineage>
        <taxon>Eukaryota</taxon>
        <taxon>Fungi</taxon>
        <taxon>Fungi incertae sedis</taxon>
        <taxon>Mucoromycota</taxon>
        <taxon>Mucoromycotina</taxon>
        <taxon>Endogonomycetes</taxon>
        <taxon>Endogonales</taxon>
        <taxon>Endogonaceae</taxon>
        <taxon>Jimgerdemannia</taxon>
    </lineage>
</organism>
<sequence length="410" mass="44145">MRLLSFAALCFSAPLFQGEGGPLFSTFVAQVIDKEPSIHPSRSHPILPSHAAYADKPPAYKPVVLWHGMGDSCCNPESMGKIKSTIEQLLPGTYVYSVRIGDTDKDDQNSGFFGNLNQQVDQVCQQLRENKKLRDGFNAVGFSQGGLFLRYVVASNVPSKLGPLSHVCLQLTIIQTFHTTQSNPPPAPTSNDATTPRFTTLSPSAPPTSVRLNFLSSHCAPSLPPSPIPNSSTCLSPISVSPTHIGASDIPGCADPADTSCRLMRSVVRRGAYASYVRDHVIQAQYFKDPDNIETYLANNIFLPDINNELAVNKTYARRLSSLHHLVLIRFTEDVTLKPAESSVSNRTRLWGCCAWATCTGSGSTTSSAICSPSRSSLSGPTTSSAFAVSPNAARRKIPASSSRSARVST</sequence>
<protein>
    <recommendedName>
        <fullName evidence="2">Palmitoyl-protein thioesterase 1</fullName>
        <ecNumber evidence="1">3.1.2.22</ecNumber>
    </recommendedName>
    <alternativeName>
        <fullName evidence="7">Palmitoyl-protein hydrolase 1</fullName>
    </alternativeName>
</protein>
<reference evidence="10 11" key="1">
    <citation type="journal article" date="2018" name="New Phytol.">
        <title>Phylogenomics of Endogonaceae and evolution of mycorrhizas within Mucoromycota.</title>
        <authorList>
            <person name="Chang Y."/>
            <person name="Desiro A."/>
            <person name="Na H."/>
            <person name="Sandor L."/>
            <person name="Lipzen A."/>
            <person name="Clum A."/>
            <person name="Barry K."/>
            <person name="Grigoriev I.V."/>
            <person name="Martin F.M."/>
            <person name="Stajich J.E."/>
            <person name="Smith M.E."/>
            <person name="Bonito G."/>
            <person name="Spatafora J.W."/>
        </authorList>
    </citation>
    <scope>NUCLEOTIDE SEQUENCE [LARGE SCALE GENOMIC DNA]</scope>
    <source>
        <strain evidence="10 11">GMNB39</strain>
    </source>
</reference>
<dbReference type="EC" id="3.1.2.22" evidence="1"/>
<feature type="region of interest" description="Disordered" evidence="8">
    <location>
        <begin position="390"/>
        <end position="410"/>
    </location>
</feature>
<keyword evidence="4" id="KW-0378">Hydrolase</keyword>
<dbReference type="AlphaFoldDB" id="A0A433B057"/>
<dbReference type="InterPro" id="IPR002472">
    <property type="entry name" value="Palm_thioest"/>
</dbReference>
<evidence type="ECO:0000256" key="4">
    <source>
        <dbReference type="ARBA" id="ARBA00022801"/>
    </source>
</evidence>
<keyword evidence="11" id="KW-1185">Reference proteome</keyword>
<comment type="caution">
    <text evidence="10">The sequence shown here is derived from an EMBL/GenBank/DDBJ whole genome shotgun (WGS) entry which is preliminary data.</text>
</comment>
<dbReference type="OrthoDB" id="10263094at2759"/>
<proteinExistence type="predicted"/>
<keyword evidence="5" id="KW-1015">Disulfide bond</keyword>
<feature type="compositionally biased region" description="Polar residues" evidence="8">
    <location>
        <begin position="189"/>
        <end position="202"/>
    </location>
</feature>
<keyword evidence="6" id="KW-0325">Glycoprotein</keyword>
<dbReference type="PANTHER" id="PTHR11247:SF8">
    <property type="entry name" value="PALMITOYL-PROTEIN THIOESTERASE 1"/>
    <property type="match status" value="1"/>
</dbReference>
<feature type="chain" id="PRO_5019032739" description="Palmitoyl-protein thioesterase 1" evidence="9">
    <location>
        <begin position="19"/>
        <end position="410"/>
    </location>
</feature>
<feature type="compositionally biased region" description="Polar residues" evidence="8">
    <location>
        <begin position="400"/>
        <end position="410"/>
    </location>
</feature>
<dbReference type="Pfam" id="PF02089">
    <property type="entry name" value="Palm_thioest"/>
    <property type="match status" value="2"/>
</dbReference>
<dbReference type="PRINTS" id="PR00414">
    <property type="entry name" value="PPTHIESTRASE"/>
</dbReference>
<evidence type="ECO:0000313" key="10">
    <source>
        <dbReference type="EMBL" id="RUP08314.1"/>
    </source>
</evidence>
<evidence type="ECO:0000256" key="6">
    <source>
        <dbReference type="ARBA" id="ARBA00023180"/>
    </source>
</evidence>
<dbReference type="PANTHER" id="PTHR11247">
    <property type="entry name" value="PALMITOYL-PROTEIN THIOESTERASE/DOLICHYLDIPHOSPHATASE 1"/>
    <property type="match status" value="1"/>
</dbReference>
<accession>A0A433B057</accession>
<dbReference type="GO" id="GO:0008474">
    <property type="term" value="F:palmitoyl-(protein) hydrolase activity"/>
    <property type="evidence" value="ECO:0007669"/>
    <property type="project" value="UniProtKB-EC"/>
</dbReference>
<dbReference type="Proteomes" id="UP000268093">
    <property type="component" value="Unassembled WGS sequence"/>
</dbReference>
<dbReference type="InterPro" id="IPR029058">
    <property type="entry name" value="AB_hydrolase_fold"/>
</dbReference>
<evidence type="ECO:0000256" key="1">
    <source>
        <dbReference type="ARBA" id="ARBA00012423"/>
    </source>
</evidence>